<feature type="compositionally biased region" description="Acidic residues" evidence="1">
    <location>
        <begin position="424"/>
        <end position="437"/>
    </location>
</feature>
<accession>A0A8H7Y5N6</accession>
<organism evidence="2">
    <name type="scientific">Psilocybe cubensis</name>
    <name type="common">Psychedelic mushroom</name>
    <name type="synonym">Stropharia cubensis</name>
    <dbReference type="NCBI Taxonomy" id="181762"/>
    <lineage>
        <taxon>Eukaryota</taxon>
        <taxon>Fungi</taxon>
        <taxon>Dikarya</taxon>
        <taxon>Basidiomycota</taxon>
        <taxon>Agaricomycotina</taxon>
        <taxon>Agaricomycetes</taxon>
        <taxon>Agaricomycetidae</taxon>
        <taxon>Agaricales</taxon>
        <taxon>Agaricineae</taxon>
        <taxon>Strophariaceae</taxon>
        <taxon>Psilocybe</taxon>
    </lineage>
</organism>
<feature type="compositionally biased region" description="Basic and acidic residues" evidence="1">
    <location>
        <begin position="473"/>
        <end position="483"/>
    </location>
</feature>
<dbReference type="AlphaFoldDB" id="A0A8H7Y5N6"/>
<feature type="compositionally biased region" description="Low complexity" evidence="1">
    <location>
        <begin position="461"/>
        <end position="472"/>
    </location>
</feature>
<feature type="compositionally biased region" description="Basic and acidic residues" evidence="1">
    <location>
        <begin position="414"/>
        <end position="423"/>
    </location>
</feature>
<protein>
    <submittedName>
        <fullName evidence="2">Uncharacterized protein</fullName>
    </submittedName>
</protein>
<evidence type="ECO:0000313" key="2">
    <source>
        <dbReference type="EMBL" id="KAG5171811.1"/>
    </source>
</evidence>
<feature type="compositionally biased region" description="Low complexity" evidence="1">
    <location>
        <begin position="402"/>
        <end position="411"/>
    </location>
</feature>
<feature type="compositionally biased region" description="Pro residues" evidence="1">
    <location>
        <begin position="376"/>
        <end position="385"/>
    </location>
</feature>
<feature type="compositionally biased region" description="Low complexity" evidence="1">
    <location>
        <begin position="57"/>
        <end position="74"/>
    </location>
</feature>
<feature type="region of interest" description="Disordered" evidence="1">
    <location>
        <begin position="273"/>
        <end position="441"/>
    </location>
</feature>
<feature type="region of interest" description="Disordered" evidence="1">
    <location>
        <begin position="43"/>
        <end position="74"/>
    </location>
</feature>
<reference evidence="2" key="1">
    <citation type="submission" date="2021-02" db="EMBL/GenBank/DDBJ databases">
        <title>Psilocybe cubensis genome.</title>
        <authorList>
            <person name="Mckernan K.J."/>
            <person name="Crawford S."/>
            <person name="Trippe A."/>
            <person name="Kane L.T."/>
            <person name="Mclaughlin S."/>
        </authorList>
    </citation>
    <scope>NUCLEOTIDE SEQUENCE [LARGE SCALE GENOMIC DNA]</scope>
    <source>
        <strain evidence="2">MGC-MH-2018</strain>
    </source>
</reference>
<feature type="compositionally biased region" description="Basic and acidic residues" evidence="1">
    <location>
        <begin position="331"/>
        <end position="362"/>
    </location>
</feature>
<name>A0A8H7Y5N6_PSICU</name>
<feature type="compositionally biased region" description="Low complexity" evidence="1">
    <location>
        <begin position="103"/>
        <end position="120"/>
    </location>
</feature>
<proteinExistence type="predicted"/>
<feature type="compositionally biased region" description="Basic and acidic residues" evidence="1">
    <location>
        <begin position="43"/>
        <end position="54"/>
    </location>
</feature>
<feature type="region of interest" description="Disordered" evidence="1">
    <location>
        <begin position="99"/>
        <end position="253"/>
    </location>
</feature>
<feature type="compositionally biased region" description="Low complexity" evidence="1">
    <location>
        <begin position="131"/>
        <end position="167"/>
    </location>
</feature>
<feature type="compositionally biased region" description="Basic and acidic residues" evidence="1">
    <location>
        <begin position="289"/>
        <end position="318"/>
    </location>
</feature>
<evidence type="ECO:0000256" key="1">
    <source>
        <dbReference type="SAM" id="MobiDB-lite"/>
    </source>
</evidence>
<feature type="region of interest" description="Disordered" evidence="1">
    <location>
        <begin position="1"/>
        <end position="31"/>
    </location>
</feature>
<dbReference type="EMBL" id="JAFIQS010000003">
    <property type="protein sequence ID" value="KAG5171811.1"/>
    <property type="molecule type" value="Genomic_DNA"/>
</dbReference>
<feature type="compositionally biased region" description="Low complexity" evidence="1">
    <location>
        <begin position="366"/>
        <end position="375"/>
    </location>
</feature>
<sequence>MSRETVDEPGRGSQDKQEEKGQETEKELKYGVTELKTEIEIALETKEREDKDPDSVTITSCPLTPTTPTLAQIPTPTSTINFISEKAPVLSLSLQIPGTGLLAPTTTSEPSSSAPSSEPTSPNPLADSDILSPPSETPPSSSSAQASASSLSLSASTSASTTAGTTSEQCLVTASARPSSSGGGLNVKFAPLPELAPRKRRSSTPLGMAARGQLMRRRKQNGHMSVQQQQLAALAEAAAANPSWTAEDREEERLRQEEIAARYAHYQASATALAAREEEALLEEEEQEERERERRGELMKLERPRGGDVAVAERERSLGKTVKGFLRRVGRSRDAESAASGKKDSGKDTEIALKRRKSDIGKRPRGTSSPTATSPPEVPPVPALPLRPILATISSNGPAQTSSRMSMSISEEVSEVRRQPEPVREEEESGGVWEEEIGGAFPMNVGQTETIVEGRAVYASVETPTTTTTKVEGGTKSKVDSKPAKSSASPTPKNLPVKAAKVVSTKS</sequence>
<feature type="compositionally biased region" description="Polar residues" evidence="1">
    <location>
        <begin position="168"/>
        <end position="180"/>
    </location>
</feature>
<dbReference type="OrthoDB" id="3265817at2759"/>
<feature type="compositionally biased region" description="Polar residues" evidence="1">
    <location>
        <begin position="392"/>
        <end position="401"/>
    </location>
</feature>
<feature type="compositionally biased region" description="Low complexity" evidence="1">
    <location>
        <begin position="227"/>
        <end position="240"/>
    </location>
</feature>
<gene>
    <name evidence="2" type="ORF">JR316_003899</name>
</gene>
<feature type="region of interest" description="Disordered" evidence="1">
    <location>
        <begin position="460"/>
        <end position="507"/>
    </location>
</feature>
<comment type="caution">
    <text evidence="2">The sequence shown here is derived from an EMBL/GenBank/DDBJ whole genome shotgun (WGS) entry which is preliminary data.</text>
</comment>